<dbReference type="Pfam" id="PF06429">
    <property type="entry name" value="Flg_bbr_C"/>
    <property type="match status" value="1"/>
</dbReference>
<evidence type="ECO:0000259" key="7">
    <source>
        <dbReference type="Pfam" id="PF00460"/>
    </source>
</evidence>
<keyword evidence="6" id="KW-0975">Bacterial flagellum</keyword>
<dbReference type="GO" id="GO:0005576">
    <property type="term" value="C:extracellular region"/>
    <property type="evidence" value="ECO:0007669"/>
    <property type="project" value="UniProtKB-SubCell"/>
</dbReference>
<accession>A0A0C7P3E2</accession>
<feature type="domain" description="Flagellar basal body rod protein N-terminal" evidence="7">
    <location>
        <begin position="10"/>
        <end position="39"/>
    </location>
</feature>
<dbReference type="InterPro" id="IPR053927">
    <property type="entry name" value="FlgK_helical"/>
</dbReference>
<dbReference type="PANTHER" id="PTHR30033">
    <property type="entry name" value="FLAGELLAR HOOK-ASSOCIATED PROTEIN 1"/>
    <property type="match status" value="1"/>
</dbReference>
<evidence type="ECO:0000256" key="4">
    <source>
        <dbReference type="ARBA" id="ARBA00016244"/>
    </source>
</evidence>
<proteinExistence type="inferred from homology"/>
<evidence type="ECO:0000256" key="1">
    <source>
        <dbReference type="ARBA" id="ARBA00004365"/>
    </source>
</evidence>
<feature type="domain" description="Flagellar hook-associated protein FlgK helical" evidence="9">
    <location>
        <begin position="107"/>
        <end position="331"/>
    </location>
</feature>
<keyword evidence="10" id="KW-0966">Cell projection</keyword>
<evidence type="ECO:0000313" key="11">
    <source>
        <dbReference type="Proteomes" id="UP000032809"/>
    </source>
</evidence>
<evidence type="ECO:0000256" key="5">
    <source>
        <dbReference type="ARBA" id="ARBA00022525"/>
    </source>
</evidence>
<dbReference type="AlphaFoldDB" id="A0A0C7P3E2"/>
<dbReference type="GO" id="GO:0005198">
    <property type="term" value="F:structural molecule activity"/>
    <property type="evidence" value="ECO:0007669"/>
    <property type="project" value="InterPro"/>
</dbReference>
<dbReference type="InterPro" id="IPR010810">
    <property type="entry name" value="Flagellin_hook_IN_motif"/>
</dbReference>
<dbReference type="Pfam" id="PF00460">
    <property type="entry name" value="Flg_bb_rod"/>
    <property type="match status" value="1"/>
</dbReference>
<evidence type="ECO:0000256" key="3">
    <source>
        <dbReference type="ARBA" id="ARBA00009677"/>
    </source>
</evidence>
<dbReference type="PRINTS" id="PR01005">
    <property type="entry name" value="FLGHOOKAP1"/>
</dbReference>
<dbReference type="GO" id="GO:0009424">
    <property type="term" value="C:bacterial-type flagellum hook"/>
    <property type="evidence" value="ECO:0007669"/>
    <property type="project" value="InterPro"/>
</dbReference>
<keyword evidence="5" id="KW-0964">Secreted</keyword>
<dbReference type="Proteomes" id="UP000032809">
    <property type="component" value="Chromosome I"/>
</dbReference>
<evidence type="ECO:0000256" key="2">
    <source>
        <dbReference type="ARBA" id="ARBA00004613"/>
    </source>
</evidence>
<comment type="subcellular location">
    <subcellularLocation>
        <location evidence="1">Bacterial flagellum</location>
    </subcellularLocation>
    <subcellularLocation>
        <location evidence="2">Secreted</location>
    </subcellularLocation>
</comment>
<dbReference type="KEGG" id="dtn:DTL3_1100"/>
<sequence length="804" mass="88800">MCAMTLNGMLNTGLLGLYTNKTAMSVVAHNLSNANTPGYSRQTPIIVTNPPIYMTGLGSAGRTVAYGTGSNVSDIRRIRDEFLDLQYRETTSRLNYWDNIYSNIHYTEQLLGEPGETGIRNMYDSFWAAIEELKTDPSNEAAKAQIVSRADELINTMKDFDYRLRELQSDINSDIKLKTNQINSYLVRISDLNRKLLTSGALGTSPNDLLDERDRLLDELSKLSDIKVNSLANNQISITLGNQMVLNGSYYQEIKLAVLPGTQDTYQTYIGNNLLEFSDGTIAALFELRDEIIPSYRRQIDEFGLFLVDSTNLIYKEGWDATGTITGANFFSDLTSKKGLEDTRLFRIAGIKDVFHPNTIQYVTSLKSYNSNPNIVVTDLTDLKLYSITGDTNSPSPFTPNIKYDSASKALYLDTAGDDLKDQLIIDFGGNFLKEYGFATKEIGAYKISTDDVVSGSIEFTIDDNTYTIDFNDNTDLINNINSGTGGYLKAVEYDGFIYIIPTNKVPNNDIDTIVLNNIEGSLSEMNAQKITLDALDVSKPTLNNLLGTNEKVEMSINGIKIEIDPLKDTANDLVEKINATNMGVTASITPHGKFVLRAGNFVDFDLANVVIKGNANLFDALGLIEDSSNNIITITSPDLSPDRIESMFSKADLLRIDKEIGLINQISVSQNLMSNPSLLAIDLGIFDGNNYQPIGAGSVTVWDQITQLRYSPILDNGRLGFSDFLANMITEIGVKGETAQKMKLNSESLNSQITIERERVMGVSIDEEVTNLIKYQQAFNACARVITAIDQMLSTVVSSMGVV</sequence>
<keyword evidence="11" id="KW-1185">Reference proteome</keyword>
<evidence type="ECO:0000259" key="9">
    <source>
        <dbReference type="Pfam" id="PF22638"/>
    </source>
</evidence>
<dbReference type="Pfam" id="PF22638">
    <property type="entry name" value="FlgK_D1"/>
    <property type="match status" value="1"/>
</dbReference>
<dbReference type="SUPFAM" id="SSF64518">
    <property type="entry name" value="Phase 1 flagellin"/>
    <property type="match status" value="1"/>
</dbReference>
<keyword evidence="10" id="KW-0969">Cilium</keyword>
<evidence type="ECO:0000256" key="6">
    <source>
        <dbReference type="ARBA" id="ARBA00023143"/>
    </source>
</evidence>
<protein>
    <recommendedName>
        <fullName evidence="4">Flagellar hook-associated protein 1</fullName>
    </recommendedName>
</protein>
<dbReference type="InterPro" id="IPR001444">
    <property type="entry name" value="Flag_bb_rod_N"/>
</dbReference>
<dbReference type="OrthoDB" id="9802553at2"/>
<feature type="domain" description="Flagellar basal-body/hook protein C-terminal" evidence="8">
    <location>
        <begin position="763"/>
        <end position="798"/>
    </location>
</feature>
<dbReference type="InterPro" id="IPR010930">
    <property type="entry name" value="Flg_bb/hook_C_dom"/>
</dbReference>
<evidence type="ECO:0000259" key="8">
    <source>
        <dbReference type="Pfam" id="PF06429"/>
    </source>
</evidence>
<comment type="similarity">
    <text evidence="3">Belongs to the flagella basal body rod proteins family.</text>
</comment>
<dbReference type="HOGENOM" id="CLU_012762_1_1_0"/>
<evidence type="ECO:0000313" key="10">
    <source>
        <dbReference type="EMBL" id="CEP78404.1"/>
    </source>
</evidence>
<organism evidence="10 11">
    <name type="scientific">Defluviitoga tunisiensis</name>
    <dbReference type="NCBI Taxonomy" id="1006576"/>
    <lineage>
        <taxon>Bacteria</taxon>
        <taxon>Thermotogati</taxon>
        <taxon>Thermotogota</taxon>
        <taxon>Thermotogae</taxon>
        <taxon>Petrotogales</taxon>
        <taxon>Petrotogaceae</taxon>
        <taxon>Defluviitoga</taxon>
    </lineage>
</organism>
<dbReference type="NCBIfam" id="TIGR02492">
    <property type="entry name" value="flgK_ends"/>
    <property type="match status" value="1"/>
</dbReference>
<dbReference type="PATRIC" id="fig|1006576.9.peg.1099"/>
<dbReference type="GO" id="GO:0044780">
    <property type="term" value="P:bacterial-type flagellum assembly"/>
    <property type="evidence" value="ECO:0007669"/>
    <property type="project" value="InterPro"/>
</dbReference>
<dbReference type="RefSeq" id="WP_045087865.1">
    <property type="nucleotide sequence ID" value="NZ_LN824141.1"/>
</dbReference>
<dbReference type="Pfam" id="PF07196">
    <property type="entry name" value="Flagellin_IN"/>
    <property type="match status" value="1"/>
</dbReference>
<dbReference type="InterPro" id="IPR002371">
    <property type="entry name" value="FlgK"/>
</dbReference>
<name>A0A0C7P3E2_DEFTU</name>
<keyword evidence="10" id="KW-0282">Flagellum</keyword>
<dbReference type="PANTHER" id="PTHR30033:SF1">
    <property type="entry name" value="FLAGELLAR HOOK-ASSOCIATED PROTEIN 1"/>
    <property type="match status" value="1"/>
</dbReference>
<dbReference type="EMBL" id="LN824141">
    <property type="protein sequence ID" value="CEP78404.1"/>
    <property type="molecule type" value="Genomic_DNA"/>
</dbReference>
<dbReference type="STRING" id="1006576.DTL3_1100"/>
<gene>
    <name evidence="10" type="primary">flgK</name>
    <name evidence="10" type="ORF">DTL3_1100</name>
</gene>
<reference evidence="11" key="1">
    <citation type="submission" date="2014-11" db="EMBL/GenBank/DDBJ databases">
        <authorList>
            <person name="Wibberg D."/>
        </authorList>
    </citation>
    <scope>NUCLEOTIDE SEQUENCE [LARGE SCALE GENOMIC DNA]</scope>
    <source>
        <strain evidence="11">L3</strain>
    </source>
</reference>